<dbReference type="Proteomes" id="UP001469553">
    <property type="component" value="Unassembled WGS sequence"/>
</dbReference>
<sequence length="110" mass="12225">MCLGNTKWHTKISSIRPFSETTFSVHGGAGAYLQRSTGERRGTPWTGPQSIAGQHRDTQDKQPCTHKYTLMSNLESLVLDCGTKPEYPERTHALMGRTGKLHAKRPQADS</sequence>
<evidence type="ECO:0000313" key="3">
    <source>
        <dbReference type="Proteomes" id="UP001469553"/>
    </source>
</evidence>
<accession>A0ABV1A1I3</accession>
<evidence type="ECO:0000256" key="1">
    <source>
        <dbReference type="SAM" id="MobiDB-lite"/>
    </source>
</evidence>
<comment type="caution">
    <text evidence="2">The sequence shown here is derived from an EMBL/GenBank/DDBJ whole genome shotgun (WGS) entry which is preliminary data.</text>
</comment>
<protein>
    <submittedName>
        <fullName evidence="2">Uncharacterized protein</fullName>
    </submittedName>
</protein>
<keyword evidence="3" id="KW-1185">Reference proteome</keyword>
<name>A0ABV1A1I3_9TELE</name>
<proteinExistence type="predicted"/>
<dbReference type="EMBL" id="JAHRIP010078046">
    <property type="protein sequence ID" value="MEQ2312045.1"/>
    <property type="molecule type" value="Genomic_DNA"/>
</dbReference>
<evidence type="ECO:0000313" key="2">
    <source>
        <dbReference type="EMBL" id="MEQ2312045.1"/>
    </source>
</evidence>
<feature type="region of interest" description="Disordered" evidence="1">
    <location>
        <begin position="34"/>
        <end position="61"/>
    </location>
</feature>
<gene>
    <name evidence="2" type="ORF">AMECASPLE_026962</name>
</gene>
<reference evidence="2 3" key="1">
    <citation type="submission" date="2021-06" db="EMBL/GenBank/DDBJ databases">
        <authorList>
            <person name="Palmer J.M."/>
        </authorList>
    </citation>
    <scope>NUCLEOTIDE SEQUENCE [LARGE SCALE GENOMIC DNA]</scope>
    <source>
        <strain evidence="2 3">AS_MEX2019</strain>
        <tissue evidence="2">Muscle</tissue>
    </source>
</reference>
<organism evidence="2 3">
    <name type="scientific">Ameca splendens</name>
    <dbReference type="NCBI Taxonomy" id="208324"/>
    <lineage>
        <taxon>Eukaryota</taxon>
        <taxon>Metazoa</taxon>
        <taxon>Chordata</taxon>
        <taxon>Craniata</taxon>
        <taxon>Vertebrata</taxon>
        <taxon>Euteleostomi</taxon>
        <taxon>Actinopterygii</taxon>
        <taxon>Neopterygii</taxon>
        <taxon>Teleostei</taxon>
        <taxon>Neoteleostei</taxon>
        <taxon>Acanthomorphata</taxon>
        <taxon>Ovalentaria</taxon>
        <taxon>Atherinomorphae</taxon>
        <taxon>Cyprinodontiformes</taxon>
        <taxon>Goodeidae</taxon>
        <taxon>Ameca</taxon>
    </lineage>
</organism>